<dbReference type="GO" id="GO:0008234">
    <property type="term" value="F:cysteine-type peptidase activity"/>
    <property type="evidence" value="ECO:0007669"/>
    <property type="project" value="UniProtKB-KW"/>
</dbReference>
<dbReference type="PROSITE" id="PS00139">
    <property type="entry name" value="THIOL_PROTEASE_CYS"/>
    <property type="match status" value="1"/>
</dbReference>
<dbReference type="SUPFAM" id="SSF54001">
    <property type="entry name" value="Cysteine proteinases"/>
    <property type="match status" value="1"/>
</dbReference>
<dbReference type="InterPro" id="IPR039417">
    <property type="entry name" value="Peptidase_C1A_papain-like"/>
</dbReference>
<proteinExistence type="inferred from homology"/>
<feature type="chain" id="PRO_5032941385" evidence="7">
    <location>
        <begin position="30"/>
        <end position="387"/>
    </location>
</feature>
<keyword evidence="11" id="KW-1185">Reference proteome</keyword>
<evidence type="ECO:0000256" key="7">
    <source>
        <dbReference type="SAM" id="SignalP"/>
    </source>
</evidence>
<dbReference type="PANTHER" id="PTHR12411">
    <property type="entry name" value="CYSTEINE PROTEASE FAMILY C1-RELATED"/>
    <property type="match status" value="1"/>
</dbReference>
<comment type="caution">
    <text evidence="10">The sequence shown here is derived from an EMBL/GenBank/DDBJ whole genome shotgun (WGS) entry which is preliminary data.</text>
</comment>
<reference evidence="10" key="1">
    <citation type="submission" date="2017-07" db="EMBL/GenBank/DDBJ databases">
        <title>Taro Niue Genome Assembly and Annotation.</title>
        <authorList>
            <person name="Atibalentja N."/>
            <person name="Keating K."/>
            <person name="Fields C.J."/>
        </authorList>
    </citation>
    <scope>NUCLEOTIDE SEQUENCE</scope>
    <source>
        <strain evidence="10">Niue_2</strain>
        <tissue evidence="10">Leaf</tissue>
    </source>
</reference>
<dbReference type="Gene3D" id="3.90.70.10">
    <property type="entry name" value="Cysteine proteinases"/>
    <property type="match status" value="1"/>
</dbReference>
<dbReference type="FunFam" id="3.90.70.10:FF:000067">
    <property type="entry name" value="Senescence-specific cysteine protease"/>
    <property type="match status" value="1"/>
</dbReference>
<dbReference type="GO" id="GO:0006508">
    <property type="term" value="P:proteolysis"/>
    <property type="evidence" value="ECO:0007669"/>
    <property type="project" value="UniProtKB-KW"/>
</dbReference>
<feature type="signal peptide" evidence="7">
    <location>
        <begin position="1"/>
        <end position="29"/>
    </location>
</feature>
<evidence type="ECO:0000256" key="6">
    <source>
        <dbReference type="ARBA" id="ARBA00023157"/>
    </source>
</evidence>
<name>A0A843VK54_COLES</name>
<sequence length="387" mass="43412">MAPSRCCGQCMRMWVALVVLCAVASHAASRSISRLDPVLEEKFMAERHEGWMARHGRIYKDEAEKRHRLAIFKRNVEYIDSFNKAQGLQYRLDINKFADLTEEEFRATFLGFRSIPNAEARQTWARTFRYANITGQDVPPEKDWRQEGAVTDVKDQKQCGCCWAFSTVAAVEGITQIKVGKLVSLSEQELVDCDDGDNGCEGGDIRKAFDFIVKNGGLATEDAYPYQGVDGTCDSKASASRQSPITSFERVRQNDEQALMRAVAQQPISVAIDATKLQHYRDGVFTGPCGTELNHAVTIVGYGTTEEGTKYWMVKNSWGKSWGEAGYVKMQREIEDKQGICGISYKRTHTKKVLRTRKPSCTSPATNIRPHGCMCVVVSKCCKYVYA</sequence>
<dbReference type="PROSITE" id="PS00639">
    <property type="entry name" value="THIOL_PROTEASE_HIS"/>
    <property type="match status" value="1"/>
</dbReference>
<dbReference type="PRINTS" id="PR00705">
    <property type="entry name" value="PAPAIN"/>
</dbReference>
<feature type="domain" description="Peptidase C1A papain C-terminal" evidence="8">
    <location>
        <begin position="138"/>
        <end position="352"/>
    </location>
</feature>
<keyword evidence="3 7" id="KW-0732">Signal</keyword>
<feature type="domain" description="Cathepsin propeptide inhibitor" evidence="9">
    <location>
        <begin position="48"/>
        <end position="105"/>
    </location>
</feature>
<dbReference type="InterPro" id="IPR038765">
    <property type="entry name" value="Papain-like_cys_pep_sf"/>
</dbReference>
<keyword evidence="4" id="KW-0378">Hydrolase</keyword>
<keyword evidence="2" id="KW-0645">Protease</keyword>
<dbReference type="InterPro" id="IPR013128">
    <property type="entry name" value="Peptidase_C1A"/>
</dbReference>
<protein>
    <submittedName>
        <fullName evidence="10">Uncharacterized protein</fullName>
    </submittedName>
</protein>
<dbReference type="Proteomes" id="UP000652761">
    <property type="component" value="Unassembled WGS sequence"/>
</dbReference>
<evidence type="ECO:0000313" key="10">
    <source>
        <dbReference type="EMBL" id="MQL97231.1"/>
    </source>
</evidence>
<comment type="similarity">
    <text evidence="1">Belongs to the peptidase C1 family.</text>
</comment>
<dbReference type="InterPro" id="IPR000169">
    <property type="entry name" value="Pept_cys_AS"/>
</dbReference>
<dbReference type="InterPro" id="IPR013201">
    <property type="entry name" value="Prot_inhib_I29"/>
</dbReference>
<dbReference type="SMART" id="SM00645">
    <property type="entry name" value="Pept_C1"/>
    <property type="match status" value="1"/>
</dbReference>
<dbReference type="Pfam" id="PF00112">
    <property type="entry name" value="Peptidase_C1"/>
    <property type="match status" value="1"/>
</dbReference>
<dbReference type="CDD" id="cd02248">
    <property type="entry name" value="Peptidase_C1A"/>
    <property type="match status" value="1"/>
</dbReference>
<dbReference type="InterPro" id="IPR000668">
    <property type="entry name" value="Peptidase_C1A_C"/>
</dbReference>
<gene>
    <name evidence="10" type="ORF">Taro_029917</name>
</gene>
<dbReference type="InterPro" id="IPR025660">
    <property type="entry name" value="Pept_his_AS"/>
</dbReference>
<evidence type="ECO:0000256" key="3">
    <source>
        <dbReference type="ARBA" id="ARBA00022729"/>
    </source>
</evidence>
<keyword evidence="5" id="KW-0788">Thiol protease</keyword>
<evidence type="ECO:0000256" key="5">
    <source>
        <dbReference type="ARBA" id="ARBA00022807"/>
    </source>
</evidence>
<evidence type="ECO:0000256" key="2">
    <source>
        <dbReference type="ARBA" id="ARBA00022670"/>
    </source>
</evidence>
<dbReference type="OrthoDB" id="10253408at2759"/>
<dbReference type="EMBL" id="NMUH01002019">
    <property type="protein sequence ID" value="MQL97231.1"/>
    <property type="molecule type" value="Genomic_DNA"/>
</dbReference>
<evidence type="ECO:0000259" key="8">
    <source>
        <dbReference type="SMART" id="SM00645"/>
    </source>
</evidence>
<organism evidence="10 11">
    <name type="scientific">Colocasia esculenta</name>
    <name type="common">Wild taro</name>
    <name type="synonym">Arum esculentum</name>
    <dbReference type="NCBI Taxonomy" id="4460"/>
    <lineage>
        <taxon>Eukaryota</taxon>
        <taxon>Viridiplantae</taxon>
        <taxon>Streptophyta</taxon>
        <taxon>Embryophyta</taxon>
        <taxon>Tracheophyta</taxon>
        <taxon>Spermatophyta</taxon>
        <taxon>Magnoliopsida</taxon>
        <taxon>Liliopsida</taxon>
        <taxon>Araceae</taxon>
        <taxon>Aroideae</taxon>
        <taxon>Colocasieae</taxon>
        <taxon>Colocasia</taxon>
    </lineage>
</organism>
<evidence type="ECO:0000256" key="1">
    <source>
        <dbReference type="ARBA" id="ARBA00008455"/>
    </source>
</evidence>
<dbReference type="Pfam" id="PF08246">
    <property type="entry name" value="Inhibitor_I29"/>
    <property type="match status" value="1"/>
</dbReference>
<dbReference type="SMART" id="SM00848">
    <property type="entry name" value="Inhibitor_I29"/>
    <property type="match status" value="1"/>
</dbReference>
<evidence type="ECO:0000256" key="4">
    <source>
        <dbReference type="ARBA" id="ARBA00022801"/>
    </source>
</evidence>
<accession>A0A843VK54</accession>
<dbReference type="AlphaFoldDB" id="A0A843VK54"/>
<evidence type="ECO:0000313" key="11">
    <source>
        <dbReference type="Proteomes" id="UP000652761"/>
    </source>
</evidence>
<keyword evidence="6" id="KW-1015">Disulfide bond</keyword>
<evidence type="ECO:0000259" key="9">
    <source>
        <dbReference type="SMART" id="SM00848"/>
    </source>
</evidence>